<keyword evidence="2" id="KW-1185">Reference proteome</keyword>
<gene>
    <name evidence="1" type="ORF">NZ47_08000</name>
</gene>
<dbReference type="RefSeq" id="WP_039208930.1">
    <property type="nucleotide sequence ID" value="NZ_JSCE01000164.1"/>
</dbReference>
<accession>A0A0B2K150</accession>
<sequence>MEKELNQEQGNLLQAVVEKYVTGAMGDNANWLADTLAEDLPETGSGNQEEIKSIIEQEINSFDGEMSSLNEALQDGDTKAEWLEGRLKESLSELSEKEFGKTLFKANQEIHKHNEEAIVTIEGGTFKEVHNEEASGEYDWTKEESRGLIRQLTDEISVGSLAGVVAGEGFAMAEECGAISENVAGLADAIRNGDDKEVKKAVSAALVVGAQKGYLPIFDKETPVSTLTDIASGGVEQAKVMLQYADGDISGAQALDMAENIATVQVSRGFANAGEKFGRQIGQKIGMAMAAYVPFLAPVTITVGTYVGAAVGKLAGSTIGSTICKAAKHIKEVAKPVLQKAWDTVKNVGQKLFEFFFN</sequence>
<organism evidence="1 2">
    <name type="scientific">Anaerovibrio lipolyticus</name>
    <dbReference type="NCBI Taxonomy" id="82374"/>
    <lineage>
        <taxon>Bacteria</taxon>
        <taxon>Bacillati</taxon>
        <taxon>Bacillota</taxon>
        <taxon>Negativicutes</taxon>
        <taxon>Selenomonadales</taxon>
        <taxon>Selenomonadaceae</taxon>
        <taxon>Anaerovibrio</taxon>
    </lineage>
</organism>
<comment type="caution">
    <text evidence="1">The sequence shown here is derived from an EMBL/GenBank/DDBJ whole genome shotgun (WGS) entry which is preliminary data.</text>
</comment>
<dbReference type="Proteomes" id="UP000030993">
    <property type="component" value="Unassembled WGS sequence"/>
</dbReference>
<evidence type="ECO:0000313" key="2">
    <source>
        <dbReference type="Proteomes" id="UP000030993"/>
    </source>
</evidence>
<proteinExistence type="predicted"/>
<dbReference type="AlphaFoldDB" id="A0A0B2K150"/>
<protein>
    <submittedName>
        <fullName evidence="1">Uncharacterized protein</fullName>
    </submittedName>
</protein>
<dbReference type="STRING" id="82374.NZ47_08000"/>
<name>A0A0B2K150_9FIRM</name>
<dbReference type="EMBL" id="JSCE01000164">
    <property type="protein sequence ID" value="KHM51892.1"/>
    <property type="molecule type" value="Genomic_DNA"/>
</dbReference>
<evidence type="ECO:0000313" key="1">
    <source>
        <dbReference type="EMBL" id="KHM51892.1"/>
    </source>
</evidence>
<reference evidence="1 2" key="1">
    <citation type="journal article" date="2013" name="PLoS ONE">
        <title>Identification and characterization of three novel lipases belonging to families II and V from Anaerovibrio lipolyticus 5ST.</title>
        <authorList>
            <person name="Prive F."/>
            <person name="Kaderbhai N.N."/>
            <person name="Girdwood S."/>
            <person name="Worgan H.J."/>
            <person name="Pinloche E."/>
            <person name="Scollan N.D."/>
            <person name="Huws S.A."/>
            <person name="Newbold C.J."/>
        </authorList>
    </citation>
    <scope>NUCLEOTIDE SEQUENCE [LARGE SCALE GENOMIC DNA]</scope>
    <source>
        <strain evidence="1 2">5S</strain>
    </source>
</reference>